<keyword evidence="1" id="KW-0472">Membrane</keyword>
<dbReference type="GO" id="GO:0004450">
    <property type="term" value="F:isocitrate dehydrogenase (NADP+) activity"/>
    <property type="evidence" value="ECO:0007669"/>
    <property type="project" value="UniProtKB-EC"/>
</dbReference>
<keyword evidence="3" id="KW-1185">Reference proteome</keyword>
<protein>
    <submittedName>
        <fullName evidence="2">Isocitrate dehydrogenase (NADP(+))</fullName>
        <ecNumber evidence="2">1.1.1.42</ecNumber>
    </submittedName>
</protein>
<dbReference type="Gramene" id="mRNA:HanXRQr2_Chr17g0825091">
    <property type="protein sequence ID" value="CDS:HanXRQr2_Chr17g0825091.1"/>
    <property type="gene ID" value="HanXRQr2_Chr17g0825091"/>
</dbReference>
<organism evidence="2 3">
    <name type="scientific">Helianthus annuus</name>
    <name type="common">Common sunflower</name>
    <dbReference type="NCBI Taxonomy" id="4232"/>
    <lineage>
        <taxon>Eukaryota</taxon>
        <taxon>Viridiplantae</taxon>
        <taxon>Streptophyta</taxon>
        <taxon>Embryophyta</taxon>
        <taxon>Tracheophyta</taxon>
        <taxon>Spermatophyta</taxon>
        <taxon>Magnoliopsida</taxon>
        <taxon>eudicotyledons</taxon>
        <taxon>Gunneridae</taxon>
        <taxon>Pentapetalae</taxon>
        <taxon>asterids</taxon>
        <taxon>campanulids</taxon>
        <taxon>Asterales</taxon>
        <taxon>Asteraceae</taxon>
        <taxon>Asteroideae</taxon>
        <taxon>Heliantheae alliance</taxon>
        <taxon>Heliantheae</taxon>
        <taxon>Helianthus</taxon>
    </lineage>
</organism>
<evidence type="ECO:0000313" key="2">
    <source>
        <dbReference type="EMBL" id="KAF5757309.1"/>
    </source>
</evidence>
<reference evidence="2" key="1">
    <citation type="journal article" date="2017" name="Nature">
        <title>The sunflower genome provides insights into oil metabolism, flowering and Asterid evolution.</title>
        <authorList>
            <person name="Badouin H."/>
            <person name="Gouzy J."/>
            <person name="Grassa C.J."/>
            <person name="Murat F."/>
            <person name="Staton S.E."/>
            <person name="Cottret L."/>
            <person name="Lelandais-Briere C."/>
            <person name="Owens G.L."/>
            <person name="Carrere S."/>
            <person name="Mayjonade B."/>
            <person name="Legrand L."/>
            <person name="Gill N."/>
            <person name="Kane N.C."/>
            <person name="Bowers J.E."/>
            <person name="Hubner S."/>
            <person name="Bellec A."/>
            <person name="Berard A."/>
            <person name="Berges H."/>
            <person name="Blanchet N."/>
            <person name="Boniface M.C."/>
            <person name="Brunel D."/>
            <person name="Catrice O."/>
            <person name="Chaidir N."/>
            <person name="Claudel C."/>
            <person name="Donnadieu C."/>
            <person name="Faraut T."/>
            <person name="Fievet G."/>
            <person name="Helmstetter N."/>
            <person name="King M."/>
            <person name="Knapp S.J."/>
            <person name="Lai Z."/>
            <person name="Le Paslier M.C."/>
            <person name="Lippi Y."/>
            <person name="Lorenzon L."/>
            <person name="Mandel J.R."/>
            <person name="Marage G."/>
            <person name="Marchand G."/>
            <person name="Marquand E."/>
            <person name="Bret-Mestries E."/>
            <person name="Morien E."/>
            <person name="Nambeesan S."/>
            <person name="Nguyen T."/>
            <person name="Pegot-Espagnet P."/>
            <person name="Pouilly N."/>
            <person name="Raftis F."/>
            <person name="Sallet E."/>
            <person name="Schiex T."/>
            <person name="Thomas J."/>
            <person name="Vandecasteele C."/>
            <person name="Vares D."/>
            <person name="Vear F."/>
            <person name="Vautrin S."/>
            <person name="Crespi M."/>
            <person name="Mangin B."/>
            <person name="Burke J.M."/>
            <person name="Salse J."/>
            <person name="Munos S."/>
            <person name="Vincourt P."/>
            <person name="Rieseberg L.H."/>
            <person name="Langlade N.B."/>
        </authorList>
    </citation>
    <scope>NUCLEOTIDE SEQUENCE</scope>
    <source>
        <tissue evidence="2">Leaves</tissue>
    </source>
</reference>
<keyword evidence="1" id="KW-1133">Transmembrane helix</keyword>
<dbReference type="EMBL" id="MNCJ02000332">
    <property type="protein sequence ID" value="KAF5757309.1"/>
    <property type="molecule type" value="Genomic_DNA"/>
</dbReference>
<dbReference type="EC" id="1.1.1.42" evidence="2"/>
<keyword evidence="2" id="KW-0560">Oxidoreductase</keyword>
<dbReference type="Proteomes" id="UP000215914">
    <property type="component" value="Unassembled WGS sequence"/>
</dbReference>
<evidence type="ECO:0000313" key="3">
    <source>
        <dbReference type="Proteomes" id="UP000215914"/>
    </source>
</evidence>
<feature type="transmembrane region" description="Helical" evidence="1">
    <location>
        <begin position="43"/>
        <end position="64"/>
    </location>
</feature>
<keyword evidence="1" id="KW-0812">Transmembrane</keyword>
<comment type="caution">
    <text evidence="2">The sequence shown here is derived from an EMBL/GenBank/DDBJ whole genome shotgun (WGS) entry which is preliminary data.</text>
</comment>
<sequence>MHLTFVQKLDENLKLLDFNERLEAICICCVESGLMTKHLSFNLWTLVGLIFIFSLVNIFIFIYISKHFQNIFQAEQGAIT</sequence>
<proteinExistence type="predicted"/>
<reference evidence="2" key="2">
    <citation type="submission" date="2020-06" db="EMBL/GenBank/DDBJ databases">
        <title>Helianthus annuus Genome sequencing and assembly Release 2.</title>
        <authorList>
            <person name="Gouzy J."/>
            <person name="Langlade N."/>
            <person name="Munos S."/>
        </authorList>
    </citation>
    <scope>NUCLEOTIDE SEQUENCE</scope>
    <source>
        <tissue evidence="2">Leaves</tissue>
    </source>
</reference>
<dbReference type="AlphaFoldDB" id="A0A9K3DME9"/>
<accession>A0A9K3DME9</accession>
<name>A0A9K3DME9_HELAN</name>
<evidence type="ECO:0000256" key="1">
    <source>
        <dbReference type="SAM" id="Phobius"/>
    </source>
</evidence>
<gene>
    <name evidence="2" type="ORF">HanXRQr2_Chr17g0825091</name>
</gene>